<evidence type="ECO:0000256" key="2">
    <source>
        <dbReference type="ARBA" id="ARBA00023015"/>
    </source>
</evidence>
<keyword evidence="4" id="KW-0804">Transcription</keyword>
<dbReference type="InterPro" id="IPR001789">
    <property type="entry name" value="Sig_transdc_resp-reg_receiver"/>
</dbReference>
<keyword evidence="5" id="KW-0597">Phosphoprotein</keyword>
<dbReference type="PANTHER" id="PTHR48111:SF22">
    <property type="entry name" value="REGULATOR OF RPOS"/>
    <property type="match status" value="1"/>
</dbReference>
<protein>
    <submittedName>
        <fullName evidence="9">Response regulator transcription factor</fullName>
    </submittedName>
</protein>
<dbReference type="InterPro" id="IPR001867">
    <property type="entry name" value="OmpR/PhoB-type_DNA-bd"/>
</dbReference>
<organism evidence="9 10">
    <name type="scientific">Christiangramia antarctica</name>
    <dbReference type="NCBI Taxonomy" id="2058158"/>
    <lineage>
        <taxon>Bacteria</taxon>
        <taxon>Pseudomonadati</taxon>
        <taxon>Bacteroidota</taxon>
        <taxon>Flavobacteriia</taxon>
        <taxon>Flavobacteriales</taxon>
        <taxon>Flavobacteriaceae</taxon>
        <taxon>Christiangramia</taxon>
    </lineage>
</organism>
<dbReference type="InterPro" id="IPR039420">
    <property type="entry name" value="WalR-like"/>
</dbReference>
<evidence type="ECO:0000259" key="8">
    <source>
        <dbReference type="PROSITE" id="PS51755"/>
    </source>
</evidence>
<evidence type="ECO:0000313" key="10">
    <source>
        <dbReference type="Proteomes" id="UP001597438"/>
    </source>
</evidence>
<dbReference type="RefSeq" id="WP_251740823.1">
    <property type="nucleotide sequence ID" value="NZ_JBHUOJ010000027.1"/>
</dbReference>
<sequence>MKYLIAEDEKELQLSIANYLKQDGSICETASNYEEAISKVELYKYDIIVLDINLISGSGIEVLKNLKKNNTTTGVIIISANSSLEDKLEGLDLGADDYLTKPFHLAELNSRIKAIIRRGIYQGNEILEFNEICLKPVERTTFVNNYPINLTRKE</sequence>
<feature type="DNA-binding region" description="OmpR/PhoB-type" evidence="6">
    <location>
        <begin position="124"/>
        <end position="154"/>
    </location>
</feature>
<feature type="modified residue" description="4-aspartylphosphate" evidence="5">
    <location>
        <position position="51"/>
    </location>
</feature>
<evidence type="ECO:0000256" key="1">
    <source>
        <dbReference type="ARBA" id="ARBA00023012"/>
    </source>
</evidence>
<evidence type="ECO:0000259" key="7">
    <source>
        <dbReference type="PROSITE" id="PS50110"/>
    </source>
</evidence>
<dbReference type="PANTHER" id="PTHR48111">
    <property type="entry name" value="REGULATOR OF RPOS"/>
    <property type="match status" value="1"/>
</dbReference>
<dbReference type="Gene3D" id="6.10.250.690">
    <property type="match status" value="1"/>
</dbReference>
<dbReference type="EMBL" id="JBHUOJ010000027">
    <property type="protein sequence ID" value="MFD2834045.1"/>
    <property type="molecule type" value="Genomic_DNA"/>
</dbReference>
<keyword evidence="3 6" id="KW-0238">DNA-binding</keyword>
<keyword evidence="2" id="KW-0805">Transcription regulation</keyword>
<dbReference type="PROSITE" id="PS50110">
    <property type="entry name" value="RESPONSE_REGULATORY"/>
    <property type="match status" value="1"/>
</dbReference>
<evidence type="ECO:0000313" key="9">
    <source>
        <dbReference type="EMBL" id="MFD2834045.1"/>
    </source>
</evidence>
<evidence type="ECO:0000256" key="6">
    <source>
        <dbReference type="PROSITE-ProRule" id="PRU01091"/>
    </source>
</evidence>
<feature type="domain" description="Response regulatory" evidence="7">
    <location>
        <begin position="2"/>
        <end position="116"/>
    </location>
</feature>
<keyword evidence="1" id="KW-0902">Two-component regulatory system</keyword>
<comment type="caution">
    <text evidence="9">The sequence shown here is derived from an EMBL/GenBank/DDBJ whole genome shotgun (WGS) entry which is preliminary data.</text>
</comment>
<dbReference type="SUPFAM" id="SSF52172">
    <property type="entry name" value="CheY-like"/>
    <property type="match status" value="1"/>
</dbReference>
<evidence type="ECO:0000256" key="4">
    <source>
        <dbReference type="ARBA" id="ARBA00023163"/>
    </source>
</evidence>
<dbReference type="Proteomes" id="UP001597438">
    <property type="component" value="Unassembled WGS sequence"/>
</dbReference>
<dbReference type="Pfam" id="PF00072">
    <property type="entry name" value="Response_reg"/>
    <property type="match status" value="1"/>
</dbReference>
<dbReference type="SMART" id="SM00448">
    <property type="entry name" value="REC"/>
    <property type="match status" value="1"/>
</dbReference>
<name>A0ABW5X629_9FLAO</name>
<reference evidence="10" key="1">
    <citation type="journal article" date="2019" name="Int. J. Syst. Evol. Microbiol.">
        <title>The Global Catalogue of Microorganisms (GCM) 10K type strain sequencing project: providing services to taxonomists for standard genome sequencing and annotation.</title>
        <authorList>
            <consortium name="The Broad Institute Genomics Platform"/>
            <consortium name="The Broad Institute Genome Sequencing Center for Infectious Disease"/>
            <person name="Wu L."/>
            <person name="Ma J."/>
        </authorList>
    </citation>
    <scope>NUCLEOTIDE SEQUENCE [LARGE SCALE GENOMIC DNA]</scope>
    <source>
        <strain evidence="10">KCTC 52925</strain>
    </source>
</reference>
<keyword evidence="10" id="KW-1185">Reference proteome</keyword>
<evidence type="ECO:0000256" key="3">
    <source>
        <dbReference type="ARBA" id="ARBA00023125"/>
    </source>
</evidence>
<gene>
    <name evidence="9" type="ORF">ACFSYS_12175</name>
</gene>
<feature type="domain" description="OmpR/PhoB-type" evidence="8">
    <location>
        <begin position="124"/>
        <end position="154"/>
    </location>
</feature>
<dbReference type="Gene3D" id="3.40.50.2300">
    <property type="match status" value="1"/>
</dbReference>
<evidence type="ECO:0000256" key="5">
    <source>
        <dbReference type="PROSITE-ProRule" id="PRU00169"/>
    </source>
</evidence>
<dbReference type="PROSITE" id="PS51755">
    <property type="entry name" value="OMPR_PHOB"/>
    <property type="match status" value="1"/>
</dbReference>
<accession>A0ABW5X629</accession>
<dbReference type="InterPro" id="IPR011006">
    <property type="entry name" value="CheY-like_superfamily"/>
</dbReference>
<proteinExistence type="predicted"/>